<dbReference type="SUPFAM" id="SSF54593">
    <property type="entry name" value="Glyoxalase/Bleomycin resistance protein/Dihydroxybiphenyl dioxygenase"/>
    <property type="match status" value="1"/>
</dbReference>
<evidence type="ECO:0000313" key="4">
    <source>
        <dbReference type="Proteomes" id="UP000317422"/>
    </source>
</evidence>
<accession>A0A543NNE3</accession>
<proteinExistence type="predicted"/>
<dbReference type="RefSeq" id="WP_141924732.1">
    <property type="nucleotide sequence ID" value="NZ_VFQC01000001.1"/>
</dbReference>
<evidence type="ECO:0000259" key="2">
    <source>
        <dbReference type="PROSITE" id="PS51819"/>
    </source>
</evidence>
<dbReference type="Gene3D" id="3.10.180.10">
    <property type="entry name" value="2,3-Dihydroxybiphenyl 1,2-Dioxygenase, domain 1"/>
    <property type="match status" value="1"/>
</dbReference>
<dbReference type="OrthoDB" id="1645442at2"/>
<comment type="caution">
    <text evidence="3">The sequence shown here is derived from an EMBL/GenBank/DDBJ whole genome shotgun (WGS) entry which is preliminary data.</text>
</comment>
<organism evidence="3 4">
    <name type="scientific">Haloactinospora alba</name>
    <dbReference type="NCBI Taxonomy" id="405555"/>
    <lineage>
        <taxon>Bacteria</taxon>
        <taxon>Bacillati</taxon>
        <taxon>Actinomycetota</taxon>
        <taxon>Actinomycetes</taxon>
        <taxon>Streptosporangiales</taxon>
        <taxon>Nocardiopsidaceae</taxon>
        <taxon>Haloactinospora</taxon>
    </lineage>
</organism>
<dbReference type="Pfam" id="PF18029">
    <property type="entry name" value="Glyoxalase_6"/>
    <property type="match status" value="1"/>
</dbReference>
<dbReference type="PROSITE" id="PS51819">
    <property type="entry name" value="VOC"/>
    <property type="match status" value="1"/>
</dbReference>
<feature type="region of interest" description="Disordered" evidence="1">
    <location>
        <begin position="89"/>
        <end position="109"/>
    </location>
</feature>
<dbReference type="InterPro" id="IPR041581">
    <property type="entry name" value="Glyoxalase_6"/>
</dbReference>
<dbReference type="CDD" id="cd06587">
    <property type="entry name" value="VOC"/>
    <property type="match status" value="1"/>
</dbReference>
<dbReference type="PANTHER" id="PTHR35908:SF1">
    <property type="entry name" value="CONSERVED PROTEIN"/>
    <property type="match status" value="1"/>
</dbReference>
<reference evidence="3 4" key="1">
    <citation type="submission" date="2019-06" db="EMBL/GenBank/DDBJ databases">
        <title>Sequencing the genomes of 1000 actinobacteria strains.</title>
        <authorList>
            <person name="Klenk H.-P."/>
        </authorList>
    </citation>
    <scope>NUCLEOTIDE SEQUENCE [LARGE SCALE GENOMIC DNA]</scope>
    <source>
        <strain evidence="3 4">DSM 45015</strain>
    </source>
</reference>
<dbReference type="InterPro" id="IPR029068">
    <property type="entry name" value="Glyas_Bleomycin-R_OHBP_Dase"/>
</dbReference>
<gene>
    <name evidence="3" type="ORF">FHX37_3374</name>
</gene>
<protein>
    <recommendedName>
        <fullName evidence="2">VOC domain-containing protein</fullName>
    </recommendedName>
</protein>
<name>A0A543NNE3_9ACTN</name>
<keyword evidence="4" id="KW-1185">Reference proteome</keyword>
<dbReference type="AlphaFoldDB" id="A0A543NNE3"/>
<feature type="domain" description="VOC" evidence="2">
    <location>
        <begin position="3"/>
        <end position="129"/>
    </location>
</feature>
<evidence type="ECO:0000313" key="3">
    <source>
        <dbReference type="EMBL" id="TQN33359.1"/>
    </source>
</evidence>
<dbReference type="EMBL" id="VFQC01000001">
    <property type="protein sequence ID" value="TQN33359.1"/>
    <property type="molecule type" value="Genomic_DNA"/>
</dbReference>
<evidence type="ECO:0000256" key="1">
    <source>
        <dbReference type="SAM" id="MobiDB-lite"/>
    </source>
</evidence>
<dbReference type="InterPro" id="IPR037523">
    <property type="entry name" value="VOC_core"/>
</dbReference>
<dbReference type="Proteomes" id="UP000317422">
    <property type="component" value="Unassembled WGS sequence"/>
</dbReference>
<dbReference type="PANTHER" id="PTHR35908">
    <property type="entry name" value="HYPOTHETICAL FUSION PROTEIN"/>
    <property type="match status" value="1"/>
</dbReference>
<sequence>MNRLGAVVVEARDPRALARFYANLLDLPITSAEDDWVDVGHTGATRLSFQLAPEHQPPAWPDPASPMQFHLDIDVDDIDAAEATALELGATRLPWPPEWDDPAPESGERTDGFRVYADPAGHPFCLCRA</sequence>